<evidence type="ECO:0000313" key="4">
    <source>
        <dbReference type="Proteomes" id="UP000183063"/>
    </source>
</evidence>
<proteinExistence type="predicted"/>
<dbReference type="EMBL" id="FOCV01000002">
    <property type="protein sequence ID" value="SEN07130.1"/>
    <property type="molecule type" value="Genomic_DNA"/>
</dbReference>
<dbReference type="Proteomes" id="UP000183063">
    <property type="component" value="Unassembled WGS sequence"/>
</dbReference>
<gene>
    <name evidence="2" type="ORF">RTCCBAU85039_0896</name>
    <name evidence="3" type="ORF">SAMN05216228_100275</name>
</gene>
<protein>
    <submittedName>
        <fullName evidence="2">Uncharacterized protein</fullName>
    </submittedName>
</protein>
<accession>A0A1H8DIQ5</accession>
<organism evidence="2 4">
    <name type="scientific">Rhizobium tibeticum</name>
    <dbReference type="NCBI Taxonomy" id="501024"/>
    <lineage>
        <taxon>Bacteria</taxon>
        <taxon>Pseudomonadati</taxon>
        <taxon>Pseudomonadota</taxon>
        <taxon>Alphaproteobacteria</taxon>
        <taxon>Hyphomicrobiales</taxon>
        <taxon>Rhizobiaceae</taxon>
        <taxon>Rhizobium/Agrobacterium group</taxon>
        <taxon>Rhizobium</taxon>
    </lineage>
</organism>
<evidence type="ECO:0000313" key="3">
    <source>
        <dbReference type="EMBL" id="SEN07130.1"/>
    </source>
</evidence>
<name>A0A1H8DIQ5_9HYPH</name>
<keyword evidence="5" id="KW-1185">Reference proteome</keyword>
<reference evidence="3 5" key="2">
    <citation type="submission" date="2016-10" db="EMBL/GenBank/DDBJ databases">
        <authorList>
            <person name="Varghese N."/>
            <person name="Submissions S."/>
        </authorList>
    </citation>
    <scope>NUCLEOTIDE SEQUENCE [LARGE SCALE GENOMIC DNA]</scope>
    <source>
        <strain evidence="3 5">CGMCC 1.7071</strain>
    </source>
</reference>
<feature type="compositionally biased region" description="Polar residues" evidence="1">
    <location>
        <begin position="24"/>
        <end position="35"/>
    </location>
</feature>
<reference evidence="4" key="1">
    <citation type="submission" date="2016-10" db="EMBL/GenBank/DDBJ databases">
        <authorList>
            <person name="Wibberg D."/>
        </authorList>
    </citation>
    <scope>NUCLEOTIDE SEQUENCE [LARGE SCALE GENOMIC DNA]</scope>
</reference>
<evidence type="ECO:0000313" key="5">
    <source>
        <dbReference type="Proteomes" id="UP000198939"/>
    </source>
</evidence>
<dbReference type="RefSeq" id="WP_072371280.1">
    <property type="nucleotide sequence ID" value="NZ_FNXB01000004.1"/>
</dbReference>
<evidence type="ECO:0000256" key="1">
    <source>
        <dbReference type="SAM" id="MobiDB-lite"/>
    </source>
</evidence>
<feature type="region of interest" description="Disordered" evidence="1">
    <location>
        <begin position="1"/>
        <end position="72"/>
    </location>
</feature>
<reference evidence="2" key="3">
    <citation type="submission" date="2016-10" db="EMBL/GenBank/DDBJ databases">
        <authorList>
            <person name="de Groot N.N."/>
        </authorList>
    </citation>
    <scope>NUCLEOTIDE SEQUENCE [LARGE SCALE GENOMIC DNA]</scope>
    <source>
        <strain evidence="2">CCBAU85039</strain>
    </source>
</reference>
<dbReference type="Proteomes" id="UP000198939">
    <property type="component" value="Unassembled WGS sequence"/>
</dbReference>
<sequence>MNNNNTPGINNNGNSTGMPLDPSATKSLTSPNGQSGTSGGDLNDCQRGDSNGTSNPTLSTTMTSPDTQQACR</sequence>
<evidence type="ECO:0000313" key="2">
    <source>
        <dbReference type="EMBL" id="SEH52109.1"/>
    </source>
</evidence>
<feature type="compositionally biased region" description="Low complexity" evidence="1">
    <location>
        <begin position="1"/>
        <end position="14"/>
    </location>
</feature>
<feature type="compositionally biased region" description="Polar residues" evidence="1">
    <location>
        <begin position="48"/>
        <end position="72"/>
    </location>
</feature>
<dbReference type="EMBL" id="FNXB01000004">
    <property type="protein sequence ID" value="SEH52109.1"/>
    <property type="molecule type" value="Genomic_DNA"/>
</dbReference>
<dbReference type="AlphaFoldDB" id="A0A1H8DIQ5"/>